<dbReference type="HAMAP" id="MF_00503">
    <property type="entry name" value="Ribosomal_bL9"/>
    <property type="match status" value="1"/>
</dbReference>
<proteinExistence type="inferred from homology"/>
<feature type="compositionally biased region" description="Acidic residues" evidence="8">
    <location>
        <begin position="170"/>
        <end position="199"/>
    </location>
</feature>
<sequence>MMDVILLERIENLGFMGDVVKVRPGYARNYLLPQRKALRKTDANMRYFEAQKAEIEARNLKRKEEAEQAAERMAGVSLVLVRQAAEGGQLYGSVTARDIADELKEQGYTVGRSQVQLNTPIKVLGTTEVRLSLHSEVSVTVPVTVARSLEEAERAAEAEAEAAEARALAEADEAESEEAEALGDMGLEPDEVLPADGDIDAAPTP</sequence>
<evidence type="ECO:0000256" key="4">
    <source>
        <dbReference type="ARBA" id="ARBA00022980"/>
    </source>
</evidence>
<comment type="caution">
    <text evidence="10">The sequence shown here is derived from an EMBL/GenBank/DDBJ whole genome shotgun (WGS) entry which is preliminary data.</text>
</comment>
<feature type="domain" description="Ribosomal protein L9" evidence="9">
    <location>
        <begin position="14"/>
        <end position="41"/>
    </location>
</feature>
<feature type="region of interest" description="Disordered" evidence="8">
    <location>
        <begin position="156"/>
        <end position="205"/>
    </location>
</feature>
<evidence type="ECO:0000256" key="6">
    <source>
        <dbReference type="ARBA" id="ARBA00035292"/>
    </source>
</evidence>
<dbReference type="InterPro" id="IPR009027">
    <property type="entry name" value="Ribosomal_bL9/RNase_H1_N"/>
</dbReference>
<dbReference type="InterPro" id="IPR036935">
    <property type="entry name" value="Ribosomal_bL9_N_sf"/>
</dbReference>
<evidence type="ECO:0000256" key="3">
    <source>
        <dbReference type="ARBA" id="ARBA00022884"/>
    </source>
</evidence>
<dbReference type="NCBIfam" id="TIGR00158">
    <property type="entry name" value="L9"/>
    <property type="match status" value="1"/>
</dbReference>
<keyword evidence="4 7" id="KW-0689">Ribosomal protein</keyword>
<dbReference type="AlphaFoldDB" id="A0A7W6WKN2"/>
<evidence type="ECO:0000256" key="7">
    <source>
        <dbReference type="HAMAP-Rule" id="MF_00503"/>
    </source>
</evidence>
<organism evidence="10 11">
    <name type="scientific">Roseospira goensis</name>
    <dbReference type="NCBI Taxonomy" id="391922"/>
    <lineage>
        <taxon>Bacteria</taxon>
        <taxon>Pseudomonadati</taxon>
        <taxon>Pseudomonadota</taxon>
        <taxon>Alphaproteobacteria</taxon>
        <taxon>Rhodospirillales</taxon>
        <taxon>Rhodospirillaceae</taxon>
        <taxon>Roseospira</taxon>
    </lineage>
</organism>
<evidence type="ECO:0000256" key="5">
    <source>
        <dbReference type="ARBA" id="ARBA00023274"/>
    </source>
</evidence>
<evidence type="ECO:0000313" key="10">
    <source>
        <dbReference type="EMBL" id="MBB4285808.1"/>
    </source>
</evidence>
<dbReference type="InterPro" id="IPR000244">
    <property type="entry name" value="Ribosomal_bL9"/>
</dbReference>
<dbReference type="GO" id="GO:1990904">
    <property type="term" value="C:ribonucleoprotein complex"/>
    <property type="evidence" value="ECO:0007669"/>
    <property type="project" value="UniProtKB-KW"/>
</dbReference>
<dbReference type="Pfam" id="PF03948">
    <property type="entry name" value="Ribosomal_L9_C"/>
    <property type="match status" value="1"/>
</dbReference>
<dbReference type="PROSITE" id="PS00651">
    <property type="entry name" value="RIBOSOMAL_L9"/>
    <property type="match status" value="1"/>
</dbReference>
<dbReference type="Gene3D" id="3.10.430.100">
    <property type="entry name" value="Ribosomal protein L9, C-terminal domain"/>
    <property type="match status" value="1"/>
</dbReference>
<keyword evidence="3 7" id="KW-0694">RNA-binding</keyword>
<dbReference type="InterPro" id="IPR020070">
    <property type="entry name" value="Ribosomal_bL9_N"/>
</dbReference>
<dbReference type="InterPro" id="IPR020069">
    <property type="entry name" value="Ribosomal_bL9_C"/>
</dbReference>
<keyword evidence="11" id="KW-1185">Reference proteome</keyword>
<evidence type="ECO:0000313" key="11">
    <source>
        <dbReference type="Proteomes" id="UP000555728"/>
    </source>
</evidence>
<evidence type="ECO:0000256" key="2">
    <source>
        <dbReference type="ARBA" id="ARBA00022730"/>
    </source>
</evidence>
<gene>
    <name evidence="7" type="primary">rplI</name>
    <name evidence="10" type="ORF">GGD88_001528</name>
</gene>
<keyword evidence="2 7" id="KW-0699">rRNA-binding</keyword>
<name>A0A7W6WKN2_9PROT</name>
<dbReference type="SUPFAM" id="SSF55658">
    <property type="entry name" value="L9 N-domain-like"/>
    <property type="match status" value="1"/>
</dbReference>
<evidence type="ECO:0000259" key="9">
    <source>
        <dbReference type="PROSITE" id="PS00651"/>
    </source>
</evidence>
<comment type="function">
    <text evidence="7">Binds to the 23S rRNA.</text>
</comment>
<dbReference type="InterPro" id="IPR020594">
    <property type="entry name" value="Ribosomal_bL9_bac/chp"/>
</dbReference>
<reference evidence="10 11" key="1">
    <citation type="submission" date="2020-08" db="EMBL/GenBank/DDBJ databases">
        <title>Genome sequencing of Purple Non-Sulfur Bacteria from various extreme environments.</title>
        <authorList>
            <person name="Mayer M."/>
        </authorList>
    </citation>
    <scope>NUCLEOTIDE SEQUENCE [LARGE SCALE GENOMIC DNA]</scope>
    <source>
        <strain evidence="10 11">JA135</strain>
    </source>
</reference>
<dbReference type="Pfam" id="PF01281">
    <property type="entry name" value="Ribosomal_L9_N"/>
    <property type="match status" value="1"/>
</dbReference>
<dbReference type="EMBL" id="JACIGI010000010">
    <property type="protein sequence ID" value="MBB4285808.1"/>
    <property type="molecule type" value="Genomic_DNA"/>
</dbReference>
<dbReference type="GO" id="GO:0006412">
    <property type="term" value="P:translation"/>
    <property type="evidence" value="ECO:0007669"/>
    <property type="project" value="UniProtKB-UniRule"/>
</dbReference>
<dbReference type="PANTHER" id="PTHR21368">
    <property type="entry name" value="50S RIBOSOMAL PROTEIN L9"/>
    <property type="match status" value="1"/>
</dbReference>
<keyword evidence="5 7" id="KW-0687">Ribonucleoprotein</keyword>
<evidence type="ECO:0000256" key="1">
    <source>
        <dbReference type="ARBA" id="ARBA00010605"/>
    </source>
</evidence>
<dbReference type="GO" id="GO:0003735">
    <property type="term" value="F:structural constituent of ribosome"/>
    <property type="evidence" value="ECO:0007669"/>
    <property type="project" value="InterPro"/>
</dbReference>
<protein>
    <recommendedName>
        <fullName evidence="6 7">Large ribosomal subunit protein bL9</fullName>
    </recommendedName>
</protein>
<dbReference type="GO" id="GO:0005840">
    <property type="term" value="C:ribosome"/>
    <property type="evidence" value="ECO:0007669"/>
    <property type="project" value="UniProtKB-KW"/>
</dbReference>
<dbReference type="Gene3D" id="3.40.5.10">
    <property type="entry name" value="Ribosomal protein L9, N-terminal domain"/>
    <property type="match status" value="1"/>
</dbReference>
<dbReference type="Proteomes" id="UP000555728">
    <property type="component" value="Unassembled WGS sequence"/>
</dbReference>
<comment type="similarity">
    <text evidence="1 7">Belongs to the bacterial ribosomal protein bL9 family.</text>
</comment>
<dbReference type="GO" id="GO:0019843">
    <property type="term" value="F:rRNA binding"/>
    <property type="evidence" value="ECO:0007669"/>
    <property type="project" value="UniProtKB-UniRule"/>
</dbReference>
<dbReference type="InterPro" id="IPR036791">
    <property type="entry name" value="Ribosomal_bL9_C_sf"/>
</dbReference>
<accession>A0A7W6WKN2</accession>
<dbReference type="SUPFAM" id="SSF55653">
    <property type="entry name" value="Ribosomal protein L9 C-domain"/>
    <property type="match status" value="1"/>
</dbReference>
<evidence type="ECO:0000256" key="8">
    <source>
        <dbReference type="SAM" id="MobiDB-lite"/>
    </source>
</evidence>
<feature type="compositionally biased region" description="Basic and acidic residues" evidence="8">
    <location>
        <begin position="156"/>
        <end position="169"/>
    </location>
</feature>